<dbReference type="PANTHER" id="PTHR33452">
    <property type="entry name" value="OXIDOREDUCTASE CATD-RELATED"/>
    <property type="match status" value="1"/>
</dbReference>
<dbReference type="InterPro" id="IPR051907">
    <property type="entry name" value="DoxX-like_oxidoreductase"/>
</dbReference>
<protein>
    <submittedName>
        <fullName evidence="8">DoxX family protein</fullName>
    </submittedName>
</protein>
<feature type="transmembrane region" description="Helical" evidence="7">
    <location>
        <begin position="87"/>
        <end position="105"/>
    </location>
</feature>
<dbReference type="Proteomes" id="UP001409291">
    <property type="component" value="Unassembled WGS sequence"/>
</dbReference>
<dbReference type="InterPro" id="IPR032808">
    <property type="entry name" value="DoxX"/>
</dbReference>
<dbReference type="Pfam" id="PF07681">
    <property type="entry name" value="DoxX"/>
    <property type="match status" value="1"/>
</dbReference>
<organism evidence="8 9">
    <name type="scientific">Sphingobacterium kitahiroshimense</name>
    <dbReference type="NCBI Taxonomy" id="470446"/>
    <lineage>
        <taxon>Bacteria</taxon>
        <taxon>Pseudomonadati</taxon>
        <taxon>Bacteroidota</taxon>
        <taxon>Sphingobacteriia</taxon>
        <taxon>Sphingobacteriales</taxon>
        <taxon>Sphingobacteriaceae</taxon>
        <taxon>Sphingobacterium</taxon>
    </lineage>
</organism>
<keyword evidence="4 7" id="KW-0812">Transmembrane</keyword>
<keyword evidence="3" id="KW-1003">Cell membrane</keyword>
<evidence type="ECO:0000256" key="1">
    <source>
        <dbReference type="ARBA" id="ARBA00004651"/>
    </source>
</evidence>
<evidence type="ECO:0000256" key="2">
    <source>
        <dbReference type="ARBA" id="ARBA00006679"/>
    </source>
</evidence>
<name>A0ABV0C025_9SPHI</name>
<proteinExistence type="inferred from homology"/>
<evidence type="ECO:0000313" key="9">
    <source>
        <dbReference type="Proteomes" id="UP001409291"/>
    </source>
</evidence>
<dbReference type="RefSeq" id="WP_346581830.1">
    <property type="nucleotide sequence ID" value="NZ_JBDJLH010000011.1"/>
</dbReference>
<feature type="transmembrane region" description="Helical" evidence="7">
    <location>
        <begin position="57"/>
        <end position="80"/>
    </location>
</feature>
<dbReference type="PROSITE" id="PS51257">
    <property type="entry name" value="PROKAR_LIPOPROTEIN"/>
    <property type="match status" value="1"/>
</dbReference>
<reference evidence="8 9" key="1">
    <citation type="submission" date="2024-04" db="EMBL/GenBank/DDBJ databases">
        <title>WGS of bacteria from Torrens River.</title>
        <authorList>
            <person name="Wyrsch E.R."/>
            <person name="Drigo B."/>
        </authorList>
    </citation>
    <scope>NUCLEOTIDE SEQUENCE [LARGE SCALE GENOMIC DNA]</scope>
    <source>
        <strain evidence="8 9">TWI391</strain>
    </source>
</reference>
<evidence type="ECO:0000256" key="7">
    <source>
        <dbReference type="SAM" id="Phobius"/>
    </source>
</evidence>
<gene>
    <name evidence="8" type="ORF">ABE541_17020</name>
</gene>
<accession>A0ABV0C025</accession>
<evidence type="ECO:0000256" key="5">
    <source>
        <dbReference type="ARBA" id="ARBA00022989"/>
    </source>
</evidence>
<feature type="transmembrane region" description="Helical" evidence="7">
    <location>
        <begin position="125"/>
        <end position="143"/>
    </location>
</feature>
<comment type="subcellular location">
    <subcellularLocation>
        <location evidence="1">Cell membrane</location>
        <topology evidence="1">Multi-pass membrane protein</topology>
    </subcellularLocation>
</comment>
<evidence type="ECO:0000256" key="6">
    <source>
        <dbReference type="ARBA" id="ARBA00023136"/>
    </source>
</evidence>
<evidence type="ECO:0000313" key="8">
    <source>
        <dbReference type="EMBL" id="MEN5378967.1"/>
    </source>
</evidence>
<dbReference type="EMBL" id="JBDJNQ010000008">
    <property type="protein sequence ID" value="MEN5378967.1"/>
    <property type="molecule type" value="Genomic_DNA"/>
</dbReference>
<comment type="caution">
    <text evidence="8">The sequence shown here is derived from an EMBL/GenBank/DDBJ whole genome shotgun (WGS) entry which is preliminary data.</text>
</comment>
<dbReference type="PANTHER" id="PTHR33452:SF1">
    <property type="entry name" value="INNER MEMBRANE PROTEIN YPHA-RELATED"/>
    <property type="match status" value="1"/>
</dbReference>
<evidence type="ECO:0000256" key="4">
    <source>
        <dbReference type="ARBA" id="ARBA00022692"/>
    </source>
</evidence>
<evidence type="ECO:0000256" key="3">
    <source>
        <dbReference type="ARBA" id="ARBA00022475"/>
    </source>
</evidence>
<keyword evidence="5 7" id="KW-1133">Transmembrane helix</keyword>
<sequence>MFKFIFSYKTNITLMPLVVSRIVIGIFFVITGCNKLFNPVFQKSMLKTITGIGFPYPSFTANFTAASEAIFGLLLAIGLFTRFSSAALIVILLVALVTFDIPNYIPQGLDPFTWYSYFTYLPQTLYLLIIVNILVVGGGPLSLDKMIAARIDSKKDRPSA</sequence>
<comment type="similarity">
    <text evidence="2">Belongs to the DoxX family.</text>
</comment>
<feature type="transmembrane region" description="Helical" evidence="7">
    <location>
        <begin position="12"/>
        <end position="37"/>
    </location>
</feature>
<keyword evidence="9" id="KW-1185">Reference proteome</keyword>
<keyword evidence="6 7" id="KW-0472">Membrane</keyword>